<dbReference type="Proteomes" id="UP000237632">
    <property type="component" value="Unassembled WGS sequence"/>
</dbReference>
<proteinExistence type="predicted"/>
<name>A0AA44XZE9_BURVI</name>
<comment type="caution">
    <text evidence="2">The sequence shown here is derived from an EMBL/GenBank/DDBJ whole genome shotgun (WGS) entry which is preliminary data.</text>
</comment>
<evidence type="ECO:0008006" key="4">
    <source>
        <dbReference type="Google" id="ProtNLM"/>
    </source>
</evidence>
<dbReference type="RefSeq" id="WP_105856730.1">
    <property type="nucleotide sequence ID" value="NZ_PVHK01000123.1"/>
</dbReference>
<protein>
    <recommendedName>
        <fullName evidence="4">HNH nuclease domain-containing protein</fullName>
    </recommendedName>
</protein>
<dbReference type="AlphaFoldDB" id="A0AA44XZE9"/>
<reference evidence="2 3" key="1">
    <citation type="submission" date="2018-03" db="EMBL/GenBank/DDBJ databases">
        <authorList>
            <person name="Nguyen K."/>
            <person name="Fouts D."/>
            <person name="Sutton G."/>
        </authorList>
    </citation>
    <scope>NUCLEOTIDE SEQUENCE [LARGE SCALE GENOMIC DNA]</scope>
    <source>
        <strain evidence="2 3">AU3578</strain>
    </source>
</reference>
<sequence>MCAWPDARKSSFSSESVARDRKEKRKAARLKERRDNAAGMFAAGRIVSSPIRDRNHERNTKLLHQILEKLRGLEFRAWYEATTGEPVDEWLEDVAMSPAEFIERFPEPRMTQFEWIEDRIRRIAERHPWTDPERRAQWGAEIAACESYRDRRRMLIRLGAPRWANMSAMIAIYRERAKIERETGIPHDVDHIVPVVNPLVCGLHWEGNLRIIPARDNRSKSNSFDTDPPIT</sequence>
<evidence type="ECO:0000313" key="3">
    <source>
        <dbReference type="Proteomes" id="UP000237632"/>
    </source>
</evidence>
<evidence type="ECO:0000256" key="1">
    <source>
        <dbReference type="SAM" id="MobiDB-lite"/>
    </source>
</evidence>
<gene>
    <name evidence="2" type="ORF">C6T65_17565</name>
</gene>
<organism evidence="2 3">
    <name type="scientific">Burkholderia vietnamiensis</name>
    <dbReference type="NCBI Taxonomy" id="60552"/>
    <lineage>
        <taxon>Bacteria</taxon>
        <taxon>Pseudomonadati</taxon>
        <taxon>Pseudomonadota</taxon>
        <taxon>Betaproteobacteria</taxon>
        <taxon>Burkholderiales</taxon>
        <taxon>Burkholderiaceae</taxon>
        <taxon>Burkholderia</taxon>
        <taxon>Burkholderia cepacia complex</taxon>
    </lineage>
</organism>
<feature type="region of interest" description="Disordered" evidence="1">
    <location>
        <begin position="1"/>
        <end position="34"/>
    </location>
</feature>
<dbReference type="EMBL" id="PVHK01000123">
    <property type="protein sequence ID" value="PRH41094.1"/>
    <property type="molecule type" value="Genomic_DNA"/>
</dbReference>
<accession>A0AA44XZE9</accession>
<evidence type="ECO:0000313" key="2">
    <source>
        <dbReference type="EMBL" id="PRH41094.1"/>
    </source>
</evidence>